<accession>A0A669P247</accession>
<dbReference type="Gene3D" id="1.25.40.20">
    <property type="entry name" value="Ankyrin repeat-containing domain"/>
    <property type="match status" value="1"/>
</dbReference>
<dbReference type="Pfam" id="PF23745">
    <property type="entry name" value="ANK_LRRK2"/>
    <property type="match status" value="1"/>
</dbReference>
<dbReference type="Gene3D" id="1.25.10.10">
    <property type="entry name" value="Leucine-rich Repeat Variant"/>
    <property type="match status" value="2"/>
</dbReference>
<dbReference type="Pfam" id="PF13855">
    <property type="entry name" value="LRR_8"/>
    <property type="match status" value="1"/>
</dbReference>
<dbReference type="Proteomes" id="UP000472261">
    <property type="component" value="Unplaced"/>
</dbReference>
<sequence length="1270" mass="142381">MASGCPWERAAAAGEEEALRKLLVRLRNVQQRKRPETLVQTLSDMLELAARQSAPRLFGGCNAHVPLLLVLDLYAGAAGVQQMGWSLLCKLIEICPSTLQNIALKDVGKDWEVLGVHQQILKMLAVHKGNVNLSITGLKTLNLLLMSDVIAFLLLEEEVDVFSLVFNAMHTFPKNEEIQQYGCRALCKLFEKVPEEQLTEFVESKDHMIILEVFKEFPEKEEVILPALYSLHSLAGPCNNVEVLMSGNVRCYNVIVEMMKSFPNSETVQEVCCCLLHKLTLGNFFNILVLHKVPEVIVKAVKMYSENAKLQAAALSCLALLTETIFLNRDLEERKEEEEEEKLCWLEACYRALELHRKNTDVLEAACWALKNLFLYQRSLHEKIGDGDNQFPIDRAVMLSMLMHSSSKEVFQAAASTLAILSQQNVNIRKTLLAKGIHMNVLEIMRKHPHSPEVAESACRILNHVFEGSFPHLDIMTVAASEVVKAMRKHEKSLSVQLEALRVLLHFMMPGNSSRNMGDAAFTLTVKVIKSQCLLEGTHSLVLGALNRFIGNPSIQRCGLKLLTSVAECTGALEILTQQGATDTVLHTLQMYPDEQDIQSLGLSLLLFLITRKSLCIATMHVLATVLVSTLRRFKEVTEIQMHGFHAILSILGFSPCFAKLLINESFDTVIFYQMSMCFTNQRDRQFQSLCCKCFAKIAENDDLKNMMLEKACVEYNSIMAECLLLLGADINKKTKTSSLIYQVCEKGNNPKLVELLLANGAREQDVRSALTISIKRGDSQIISLLLKKLSLDVANSSICLGGFGIGRLEPSWLIPLFPDKLTPPRKQNAGSALARMVLKYQMKNISEDRSGTCSDLNFSEDGMDKNYDWDFISDPLVDTVFPSSDDIDSEGSEGSLFRKKKSNSIAVADLHCRELAFQRGSPTLPRHSYSVGPGSDYEPLVKQRRKLLLSDEHPRISKSSLYLRPSDSLSSLISEKECIKSLDLSSNELENIDAISQNSSLTSHLEHLDKLELHQNALTNIPEQLCENLKCLTYLDLHSNRFTSFPTYLLKMNCIAYLDISRNDIGPSFALDPHLRCATLKQLNLSYNQLMGIPEFLANVAENLEQLLLEGNKISCLSSPMSLKELKILNISKNNISSLAENVLMGCTKLELLNARMNALEMIPDLSSSITTLKLSQNCFINVPETILLLPHLRSVDLSQNKIISLPGPVHWKSLNLRELLFNHNQIGVLDLSEKACAWSRLEKLHLSNNKLKEWKNYTVTTANEMQTN</sequence>
<evidence type="ECO:0000256" key="4">
    <source>
        <dbReference type="SAM" id="Coils"/>
    </source>
</evidence>
<keyword evidence="1" id="KW-0433">Leucine-rich repeat</keyword>
<dbReference type="InterPro" id="IPR050328">
    <property type="entry name" value="Dev_Immune_Receptor"/>
</dbReference>
<proteinExistence type="predicted"/>
<dbReference type="Pfam" id="PF00560">
    <property type="entry name" value="LRR_1"/>
    <property type="match status" value="1"/>
</dbReference>
<dbReference type="InterPro" id="IPR016024">
    <property type="entry name" value="ARM-type_fold"/>
</dbReference>
<evidence type="ECO:0000256" key="1">
    <source>
        <dbReference type="ARBA" id="ARBA00022614"/>
    </source>
</evidence>
<keyword evidence="4" id="KW-0175">Coiled coil</keyword>
<dbReference type="FunFam" id="3.80.10.10:FF:000179">
    <property type="entry name" value="leucine-rich repeat serine/threonine-protein kinase 2"/>
    <property type="match status" value="1"/>
</dbReference>
<evidence type="ECO:0000313" key="8">
    <source>
        <dbReference type="Proteomes" id="UP000472261"/>
    </source>
</evidence>
<dbReference type="InterPro" id="IPR036770">
    <property type="entry name" value="Ankyrin_rpt-contain_sf"/>
</dbReference>
<dbReference type="InterPro" id="IPR001611">
    <property type="entry name" value="Leu-rich_rpt"/>
</dbReference>
<name>A0A669P247_PHACC</name>
<keyword evidence="3" id="KW-0677">Repeat</keyword>
<keyword evidence="8" id="KW-1185">Reference proteome</keyword>
<dbReference type="InterPro" id="IPR056597">
    <property type="entry name" value="ARM_LRRK2"/>
</dbReference>
<dbReference type="FunFam" id="1.25.40.20:FF:000219">
    <property type="entry name" value="Leucine-rich repeat serine/threonine-protein kinase 2"/>
    <property type="match status" value="1"/>
</dbReference>
<evidence type="ECO:0000313" key="7">
    <source>
        <dbReference type="Ensembl" id="ENSPCLP00000000168.1"/>
    </source>
</evidence>
<dbReference type="FunFam" id="1.25.10.10:FF:000232">
    <property type="entry name" value="leucine-rich repeat serine/threonine-protein kinase 2 isoform X1"/>
    <property type="match status" value="1"/>
</dbReference>
<feature type="domain" description="LRRK2 ARM repeat" evidence="5">
    <location>
        <begin position="20"/>
        <end position="645"/>
    </location>
</feature>
<dbReference type="Gene3D" id="3.80.10.10">
    <property type="entry name" value="Ribonuclease Inhibitor"/>
    <property type="match status" value="2"/>
</dbReference>
<dbReference type="SMART" id="SM00369">
    <property type="entry name" value="LRR_TYP"/>
    <property type="match status" value="6"/>
</dbReference>
<dbReference type="Ensembl" id="ENSPCLT00000000202.1">
    <property type="protein sequence ID" value="ENSPCLP00000000168.1"/>
    <property type="gene ID" value="ENSPCLG00000000114.1"/>
</dbReference>
<reference evidence="7" key="2">
    <citation type="submission" date="2025-09" db="UniProtKB">
        <authorList>
            <consortium name="Ensembl"/>
        </authorList>
    </citation>
    <scope>IDENTIFICATION</scope>
</reference>
<dbReference type="Pfam" id="PF23744">
    <property type="entry name" value="ARM_LRRK2"/>
    <property type="match status" value="1"/>
</dbReference>
<evidence type="ECO:0000259" key="6">
    <source>
        <dbReference type="Pfam" id="PF23745"/>
    </source>
</evidence>
<feature type="coiled-coil region" evidence="4">
    <location>
        <begin position="321"/>
        <end position="348"/>
    </location>
</feature>
<keyword evidence="2" id="KW-0732">Signal</keyword>
<dbReference type="InterPro" id="IPR003591">
    <property type="entry name" value="Leu-rich_rpt_typical-subtyp"/>
</dbReference>
<dbReference type="AlphaFoldDB" id="A0A669P247"/>
<evidence type="ECO:0000256" key="2">
    <source>
        <dbReference type="ARBA" id="ARBA00022729"/>
    </source>
</evidence>
<dbReference type="PANTHER" id="PTHR24373">
    <property type="entry name" value="SLIT RELATED LEUCINE-RICH REPEAT NEURONAL PROTEIN"/>
    <property type="match status" value="1"/>
</dbReference>
<evidence type="ECO:0000259" key="5">
    <source>
        <dbReference type="Pfam" id="PF23744"/>
    </source>
</evidence>
<dbReference type="FunFam" id="1.25.10.10:FF:000215">
    <property type="entry name" value="leucine-rich repeat serine/threonine-protein kinase 2"/>
    <property type="match status" value="1"/>
</dbReference>
<dbReference type="PROSITE" id="PS51450">
    <property type="entry name" value="LRR"/>
    <property type="match status" value="5"/>
</dbReference>
<reference evidence="7" key="1">
    <citation type="submission" date="2025-08" db="UniProtKB">
        <authorList>
            <consortium name="Ensembl"/>
        </authorList>
    </citation>
    <scope>IDENTIFICATION</scope>
</reference>
<dbReference type="SUPFAM" id="SSF52058">
    <property type="entry name" value="L domain-like"/>
    <property type="match status" value="1"/>
</dbReference>
<dbReference type="InterPro" id="IPR032675">
    <property type="entry name" value="LRR_dom_sf"/>
</dbReference>
<protein>
    <submittedName>
        <fullName evidence="7">Leucine rich repeat kinase 2</fullName>
    </submittedName>
</protein>
<dbReference type="PANTHER" id="PTHR24373:SF275">
    <property type="entry name" value="TIR DOMAIN-CONTAINING PROTEIN"/>
    <property type="match status" value="1"/>
</dbReference>
<evidence type="ECO:0000256" key="3">
    <source>
        <dbReference type="ARBA" id="ARBA00022737"/>
    </source>
</evidence>
<dbReference type="SUPFAM" id="SSF48371">
    <property type="entry name" value="ARM repeat"/>
    <property type="match status" value="2"/>
</dbReference>
<organism evidence="7 8">
    <name type="scientific">Phasianus colchicus</name>
    <name type="common">Common pheasant</name>
    <dbReference type="NCBI Taxonomy" id="9054"/>
    <lineage>
        <taxon>Eukaryota</taxon>
        <taxon>Metazoa</taxon>
        <taxon>Chordata</taxon>
        <taxon>Craniata</taxon>
        <taxon>Vertebrata</taxon>
        <taxon>Euteleostomi</taxon>
        <taxon>Archelosauria</taxon>
        <taxon>Archosauria</taxon>
        <taxon>Dinosauria</taxon>
        <taxon>Saurischia</taxon>
        <taxon>Theropoda</taxon>
        <taxon>Coelurosauria</taxon>
        <taxon>Aves</taxon>
        <taxon>Neognathae</taxon>
        <taxon>Galloanserae</taxon>
        <taxon>Galliformes</taxon>
        <taxon>Phasianidae</taxon>
        <taxon>Phasianinae</taxon>
        <taxon>Phasianus</taxon>
    </lineage>
</organism>
<dbReference type="SMART" id="SM00364">
    <property type="entry name" value="LRR_BAC"/>
    <property type="match status" value="8"/>
</dbReference>
<dbReference type="InterPro" id="IPR011989">
    <property type="entry name" value="ARM-like"/>
</dbReference>
<dbReference type="InterPro" id="IPR056593">
    <property type="entry name" value="ANK_LRRK2"/>
</dbReference>
<feature type="domain" description="LRRK2 ANK repeat" evidence="6">
    <location>
        <begin position="675"/>
        <end position="804"/>
    </location>
</feature>